<gene>
    <name evidence="5" type="ORF">TRITD_4Av1G254330</name>
</gene>
<dbReference type="GO" id="GO:0006508">
    <property type="term" value="P:proteolysis"/>
    <property type="evidence" value="ECO:0007669"/>
    <property type="project" value="InterPro"/>
</dbReference>
<dbReference type="InterPro" id="IPR021109">
    <property type="entry name" value="Peptidase_aspartic_dom_sf"/>
</dbReference>
<feature type="active site" evidence="2">
    <location>
        <position position="262"/>
    </location>
</feature>
<feature type="active site" evidence="2">
    <location>
        <position position="57"/>
    </location>
</feature>
<feature type="signal peptide" evidence="3">
    <location>
        <begin position="1"/>
        <end position="21"/>
    </location>
</feature>
<dbReference type="PROSITE" id="PS00141">
    <property type="entry name" value="ASP_PROTEASE"/>
    <property type="match status" value="1"/>
</dbReference>
<feature type="chain" id="PRO_5040368372" description="Peptidase A1 domain-containing protein" evidence="3">
    <location>
        <begin position="22"/>
        <end position="402"/>
    </location>
</feature>
<keyword evidence="3" id="KW-0732">Signal</keyword>
<organism evidence="5 6">
    <name type="scientific">Triticum turgidum subsp. durum</name>
    <name type="common">Durum wheat</name>
    <name type="synonym">Triticum durum</name>
    <dbReference type="NCBI Taxonomy" id="4567"/>
    <lineage>
        <taxon>Eukaryota</taxon>
        <taxon>Viridiplantae</taxon>
        <taxon>Streptophyta</taxon>
        <taxon>Embryophyta</taxon>
        <taxon>Tracheophyta</taxon>
        <taxon>Spermatophyta</taxon>
        <taxon>Magnoliopsida</taxon>
        <taxon>Liliopsida</taxon>
        <taxon>Poales</taxon>
        <taxon>Poaceae</taxon>
        <taxon>BOP clade</taxon>
        <taxon>Pooideae</taxon>
        <taxon>Triticodae</taxon>
        <taxon>Triticeae</taxon>
        <taxon>Triticinae</taxon>
        <taxon>Triticum</taxon>
    </lineage>
</organism>
<evidence type="ECO:0000259" key="4">
    <source>
        <dbReference type="PROSITE" id="PS51767"/>
    </source>
</evidence>
<dbReference type="OMA" id="FCTDLHK"/>
<name>A0A9R0SUS8_TRITD</name>
<dbReference type="InterPro" id="IPR033121">
    <property type="entry name" value="PEPTIDASE_A1"/>
</dbReference>
<dbReference type="Proteomes" id="UP000324705">
    <property type="component" value="Chromosome 4A"/>
</dbReference>
<evidence type="ECO:0000256" key="2">
    <source>
        <dbReference type="PIRSR" id="PIRSR601461-1"/>
    </source>
</evidence>
<dbReference type="PANTHER" id="PTHR13683">
    <property type="entry name" value="ASPARTYL PROTEASES"/>
    <property type="match status" value="1"/>
</dbReference>
<dbReference type="Pfam" id="PF14543">
    <property type="entry name" value="TAXi_N"/>
    <property type="match status" value="1"/>
</dbReference>
<dbReference type="EMBL" id="LT934117">
    <property type="protein sequence ID" value="VAH99342.1"/>
    <property type="molecule type" value="Genomic_DNA"/>
</dbReference>
<dbReference type="Gene3D" id="2.40.70.10">
    <property type="entry name" value="Acid Proteases"/>
    <property type="match status" value="2"/>
</dbReference>
<protein>
    <recommendedName>
        <fullName evidence="4">Peptidase A1 domain-containing protein</fullName>
    </recommendedName>
</protein>
<sequence length="402" mass="44639">MAATLSPIIGVLLILLPLASSSSYIKLPLGGKVHPEGHFYVTMNVGVPAKPYFLGIDTGSNLTWLECQHRICKNCKGRHQPYHPKKPHNFVKRGDPLCCQLLKDLPGHNKRPCARKGSGECRYKIQYFDGKSSEGVVARDMVTVHTASLHQDTLREQIDFGCGYNQQPWKSSVIDGILGLGMGRVGFVAQLKAHKMITKDIIGHCLSIDGGGYLFVGDYNLPTSITWAPMRKHQHHYYTPGPGKLSIEGKHIGTDKLEVVFDSGATYTYLPDQTYNRLLAEVKTTVSKSLSKVQDALLPVCWKGSKPIRSIKEIKGKFKPLSLEFDNKAVMHIPPENYLVHTSHGNVCLGILNGSRFPEGQMMRIGDVSMQDLLVIYDKVDRRIGWVSKSCPTPKIPSTHVL</sequence>
<dbReference type="InterPro" id="IPR032861">
    <property type="entry name" value="TAXi_N"/>
</dbReference>
<evidence type="ECO:0000256" key="3">
    <source>
        <dbReference type="SAM" id="SignalP"/>
    </source>
</evidence>
<dbReference type="InterPro" id="IPR001969">
    <property type="entry name" value="Aspartic_peptidase_AS"/>
</dbReference>
<keyword evidence="6" id="KW-1185">Reference proteome</keyword>
<dbReference type="Pfam" id="PF14541">
    <property type="entry name" value="TAXi_C"/>
    <property type="match status" value="1"/>
</dbReference>
<evidence type="ECO:0000313" key="6">
    <source>
        <dbReference type="Proteomes" id="UP000324705"/>
    </source>
</evidence>
<proteinExistence type="inferred from homology"/>
<dbReference type="InterPro" id="IPR032799">
    <property type="entry name" value="TAXi_C"/>
</dbReference>
<dbReference type="PROSITE" id="PS51767">
    <property type="entry name" value="PEPTIDASE_A1"/>
    <property type="match status" value="1"/>
</dbReference>
<evidence type="ECO:0000313" key="5">
    <source>
        <dbReference type="EMBL" id="VAH99342.1"/>
    </source>
</evidence>
<comment type="similarity">
    <text evidence="1">Belongs to the peptidase A1 family.</text>
</comment>
<dbReference type="SUPFAM" id="SSF50630">
    <property type="entry name" value="Acid proteases"/>
    <property type="match status" value="1"/>
</dbReference>
<dbReference type="GO" id="GO:0004190">
    <property type="term" value="F:aspartic-type endopeptidase activity"/>
    <property type="evidence" value="ECO:0007669"/>
    <property type="project" value="InterPro"/>
</dbReference>
<dbReference type="PANTHER" id="PTHR13683:SF607">
    <property type="entry name" value="PEPTIDASE A1 DOMAIN-CONTAINING PROTEIN"/>
    <property type="match status" value="1"/>
</dbReference>
<dbReference type="Gramene" id="TRITD4Av1G254330.1">
    <property type="protein sequence ID" value="TRITD4Av1G254330.1"/>
    <property type="gene ID" value="TRITD4Av1G254330"/>
</dbReference>
<reference evidence="5 6" key="1">
    <citation type="submission" date="2017-09" db="EMBL/GenBank/DDBJ databases">
        <authorList>
            <consortium name="International Durum Wheat Genome Sequencing Consortium (IDWGSC)"/>
            <person name="Milanesi L."/>
        </authorList>
    </citation>
    <scope>NUCLEOTIDE SEQUENCE [LARGE SCALE GENOMIC DNA]</scope>
    <source>
        <strain evidence="6">cv. Svevo</strain>
    </source>
</reference>
<accession>A0A9R0SUS8</accession>
<feature type="domain" description="Peptidase A1" evidence="4">
    <location>
        <begin position="39"/>
        <end position="387"/>
    </location>
</feature>
<dbReference type="AlphaFoldDB" id="A0A9R0SUS8"/>
<evidence type="ECO:0000256" key="1">
    <source>
        <dbReference type="ARBA" id="ARBA00007447"/>
    </source>
</evidence>
<dbReference type="InterPro" id="IPR001461">
    <property type="entry name" value="Aspartic_peptidase_A1"/>
</dbReference>